<keyword evidence="6" id="KW-0165">Cleavage on pair of basic residues</keyword>
<dbReference type="KEGG" id="pfor:103142783"/>
<dbReference type="PROSITE" id="PS00257">
    <property type="entry name" value="BOMBESIN"/>
    <property type="match status" value="1"/>
</dbReference>
<dbReference type="EMBL" id="AYCK01007588">
    <property type="status" value="NOT_ANNOTATED_CDS"/>
    <property type="molecule type" value="Genomic_DNA"/>
</dbReference>
<dbReference type="PANTHER" id="PTHR16866">
    <property type="entry name" value="GASTRIN-RELEASING PEPTIDE"/>
    <property type="match status" value="1"/>
</dbReference>
<reference evidence="12" key="1">
    <citation type="submission" date="2013-10" db="EMBL/GenBank/DDBJ databases">
        <authorList>
            <person name="Schartl M."/>
            <person name="Warren W."/>
        </authorList>
    </citation>
    <scope>NUCLEOTIDE SEQUENCE [LARGE SCALE GENOMIC DNA]</scope>
    <source>
        <strain evidence="12">female</strain>
    </source>
</reference>
<keyword evidence="9" id="KW-0968">Cytoplasmic vesicle</keyword>
<dbReference type="OrthoDB" id="9879745at2759"/>
<evidence type="ECO:0000256" key="3">
    <source>
        <dbReference type="ARBA" id="ARBA00010012"/>
    </source>
</evidence>
<keyword evidence="7 10" id="KW-0732">Signal</keyword>
<evidence type="ECO:0000256" key="8">
    <source>
        <dbReference type="ARBA" id="ARBA00022815"/>
    </source>
</evidence>
<protein>
    <recommendedName>
        <fullName evidence="4">Gastrin-releasing peptide</fullName>
    </recommendedName>
</protein>
<evidence type="ECO:0000313" key="12">
    <source>
        <dbReference type="Proteomes" id="UP000028760"/>
    </source>
</evidence>
<reference evidence="11" key="3">
    <citation type="submission" date="2025-09" db="UniProtKB">
        <authorList>
            <consortium name="Ensembl"/>
        </authorList>
    </citation>
    <scope>IDENTIFICATION</scope>
</reference>
<evidence type="ECO:0000256" key="2">
    <source>
        <dbReference type="ARBA" id="ARBA00004613"/>
    </source>
</evidence>
<keyword evidence="8" id="KW-0027">Amidation</keyword>
<dbReference type="Pfam" id="PF02044">
    <property type="entry name" value="Bombesin"/>
    <property type="match status" value="1"/>
</dbReference>
<dbReference type="InterPro" id="IPR000874">
    <property type="entry name" value="Bombesin"/>
</dbReference>
<keyword evidence="5" id="KW-0964">Secreted</keyword>
<evidence type="ECO:0000256" key="4">
    <source>
        <dbReference type="ARBA" id="ARBA00016270"/>
    </source>
</evidence>
<reference evidence="11" key="2">
    <citation type="submission" date="2025-08" db="UniProtKB">
        <authorList>
            <consortium name="Ensembl"/>
        </authorList>
    </citation>
    <scope>IDENTIFICATION</scope>
</reference>
<evidence type="ECO:0000256" key="9">
    <source>
        <dbReference type="ARBA" id="ARBA00023329"/>
    </source>
</evidence>
<feature type="signal peptide" evidence="10">
    <location>
        <begin position="1"/>
        <end position="31"/>
    </location>
</feature>
<feature type="chain" id="PRO_5001926713" description="Gastrin-releasing peptide" evidence="10">
    <location>
        <begin position="32"/>
        <end position="138"/>
    </location>
</feature>
<dbReference type="PANTHER" id="PTHR16866:SF2">
    <property type="entry name" value="GASTRIN-RELEASING PEPTIDE"/>
    <property type="match status" value="1"/>
</dbReference>
<evidence type="ECO:0000256" key="7">
    <source>
        <dbReference type="ARBA" id="ARBA00022729"/>
    </source>
</evidence>
<evidence type="ECO:0000313" key="11">
    <source>
        <dbReference type="Ensembl" id="ENSPFOP00000023804.1"/>
    </source>
</evidence>
<dbReference type="OMA" id="CYSWTCR"/>
<dbReference type="RefSeq" id="XP_007559064.2">
    <property type="nucleotide sequence ID" value="XM_007559002.2"/>
</dbReference>
<dbReference type="GeneTree" id="ENSGT00650000094838"/>
<name>A0A096LXB3_POEFO</name>
<keyword evidence="12" id="KW-1185">Reference proteome</keyword>
<comment type="similarity">
    <text evidence="3">Belongs to the bombesin/neuromedin-B/ranatensin family.</text>
</comment>
<proteinExistence type="inferred from homology"/>
<dbReference type="eggNOG" id="ENOG502S4DG">
    <property type="taxonomic scope" value="Eukaryota"/>
</dbReference>
<dbReference type="STRING" id="48698.ENSPFOP00000023804"/>
<evidence type="ECO:0000256" key="10">
    <source>
        <dbReference type="SAM" id="SignalP"/>
    </source>
</evidence>
<dbReference type="GeneID" id="103142783"/>
<accession>A0A096LXB3</accession>
<dbReference type="CTD" id="2922"/>
<dbReference type="GO" id="GO:0031410">
    <property type="term" value="C:cytoplasmic vesicle"/>
    <property type="evidence" value="ECO:0007669"/>
    <property type="project" value="UniProtKB-SubCell"/>
</dbReference>
<dbReference type="Proteomes" id="UP000028760">
    <property type="component" value="Unassembled WGS sequence"/>
</dbReference>
<dbReference type="GO" id="GO:0007218">
    <property type="term" value="P:neuropeptide signaling pathway"/>
    <property type="evidence" value="ECO:0007669"/>
    <property type="project" value="InterPro"/>
</dbReference>
<evidence type="ECO:0000256" key="5">
    <source>
        <dbReference type="ARBA" id="ARBA00022525"/>
    </source>
</evidence>
<comment type="subcellular location">
    <subcellularLocation>
        <location evidence="1">Cytoplasmic vesicle</location>
        <location evidence="1">Secretory vesicle lumen</location>
    </subcellularLocation>
    <subcellularLocation>
        <location evidence="2">Secreted</location>
    </subcellularLocation>
</comment>
<dbReference type="GO" id="GO:0005615">
    <property type="term" value="C:extracellular space"/>
    <property type="evidence" value="ECO:0007669"/>
    <property type="project" value="TreeGrafter"/>
</dbReference>
<dbReference type="Ensembl" id="ENSPFOT00000028738.1">
    <property type="protein sequence ID" value="ENSPFOP00000023804.1"/>
    <property type="gene ID" value="ENSPFOG00000024005.1"/>
</dbReference>
<dbReference type="AlphaFoldDB" id="A0A096LXB3"/>
<dbReference type="GO" id="GO:0005184">
    <property type="term" value="F:neuropeptide hormone activity"/>
    <property type="evidence" value="ECO:0007669"/>
    <property type="project" value="TreeGrafter"/>
</dbReference>
<evidence type="ECO:0000256" key="6">
    <source>
        <dbReference type="ARBA" id="ARBA00022685"/>
    </source>
</evidence>
<sequence length="138" mass="15871">MCAVRLCYSWSCRALWPIFIILAAAPCLLRCSERPALVVGKMYPRGNHWAVGHLMGKKSITSLPGQQQENLDYLTLSQSDKVFDQDQTVKEMSAENQKQTVLRKLLHNNRREDNRGKRLRELLDLLTLTLRQQDSESS</sequence>
<evidence type="ECO:0000256" key="1">
    <source>
        <dbReference type="ARBA" id="ARBA00004263"/>
    </source>
</evidence>
<organism evidence="11 12">
    <name type="scientific">Poecilia formosa</name>
    <name type="common">Amazon molly</name>
    <name type="synonym">Limia formosa</name>
    <dbReference type="NCBI Taxonomy" id="48698"/>
    <lineage>
        <taxon>Eukaryota</taxon>
        <taxon>Metazoa</taxon>
        <taxon>Chordata</taxon>
        <taxon>Craniata</taxon>
        <taxon>Vertebrata</taxon>
        <taxon>Euteleostomi</taxon>
        <taxon>Actinopterygii</taxon>
        <taxon>Neopterygii</taxon>
        <taxon>Teleostei</taxon>
        <taxon>Neoteleostei</taxon>
        <taxon>Acanthomorphata</taxon>
        <taxon>Ovalentaria</taxon>
        <taxon>Atherinomorphae</taxon>
        <taxon>Cyprinodontiformes</taxon>
        <taxon>Poeciliidae</taxon>
        <taxon>Poeciliinae</taxon>
        <taxon>Poecilia</taxon>
    </lineage>
</organism>